<name>A0ABR1CPU8_NECAM</name>
<keyword evidence="4 6" id="KW-0732">Signal</keyword>
<evidence type="ECO:0000313" key="8">
    <source>
        <dbReference type="Proteomes" id="UP001303046"/>
    </source>
</evidence>
<evidence type="ECO:0000256" key="5">
    <source>
        <dbReference type="SAM" id="Phobius"/>
    </source>
</evidence>
<evidence type="ECO:0000256" key="6">
    <source>
        <dbReference type="SAM" id="SignalP"/>
    </source>
</evidence>
<dbReference type="PANTHER" id="PTHR21700:SF121">
    <property type="entry name" value="TRANSTHYRETIN-LIKE FAMILY PROTEIN"/>
    <property type="match status" value="1"/>
</dbReference>
<keyword evidence="3" id="KW-0964">Secreted</keyword>
<keyword evidence="5" id="KW-0472">Membrane</keyword>
<dbReference type="InterPro" id="IPR038479">
    <property type="entry name" value="Transthyretin-like_sf"/>
</dbReference>
<protein>
    <submittedName>
        <fullName evidence="7">Uncharacterized protein</fullName>
    </submittedName>
</protein>
<gene>
    <name evidence="7" type="primary">Necator_chrIII.g9458</name>
    <name evidence="7" type="ORF">RB195_008693</name>
</gene>
<reference evidence="7 8" key="1">
    <citation type="submission" date="2023-08" db="EMBL/GenBank/DDBJ databases">
        <title>A Necator americanus chromosomal reference genome.</title>
        <authorList>
            <person name="Ilik V."/>
            <person name="Petrzelkova K.J."/>
            <person name="Pardy F."/>
            <person name="Fuh T."/>
            <person name="Niatou-Singa F.S."/>
            <person name="Gouil Q."/>
            <person name="Baker L."/>
            <person name="Ritchie M.E."/>
            <person name="Jex A.R."/>
            <person name="Gazzola D."/>
            <person name="Li H."/>
            <person name="Toshio Fujiwara R."/>
            <person name="Zhan B."/>
            <person name="Aroian R.V."/>
            <person name="Pafco B."/>
            <person name="Schwarz E.M."/>
        </authorList>
    </citation>
    <scope>NUCLEOTIDE SEQUENCE [LARGE SCALE GENOMIC DNA]</scope>
    <source>
        <strain evidence="7 8">Aroian</strain>
        <tissue evidence="7">Whole animal</tissue>
    </source>
</reference>
<evidence type="ECO:0000256" key="1">
    <source>
        <dbReference type="ARBA" id="ARBA00004613"/>
    </source>
</evidence>
<feature type="signal peptide" evidence="6">
    <location>
        <begin position="1"/>
        <end position="21"/>
    </location>
</feature>
<feature type="transmembrane region" description="Helical" evidence="5">
    <location>
        <begin position="662"/>
        <end position="686"/>
    </location>
</feature>
<feature type="transmembrane region" description="Helical" evidence="5">
    <location>
        <begin position="159"/>
        <end position="180"/>
    </location>
</feature>
<proteinExistence type="inferred from homology"/>
<dbReference type="SUPFAM" id="SSF81321">
    <property type="entry name" value="Family A G protein-coupled receptor-like"/>
    <property type="match status" value="1"/>
</dbReference>
<dbReference type="CDD" id="cd00637">
    <property type="entry name" value="7tm_classA_rhodopsin-like"/>
    <property type="match status" value="1"/>
</dbReference>
<comment type="subcellular location">
    <subcellularLocation>
        <location evidence="1">Secreted</location>
    </subcellularLocation>
</comment>
<keyword evidence="5" id="KW-1133">Transmembrane helix</keyword>
<dbReference type="Pfam" id="PF10323">
    <property type="entry name" value="7TM_GPCR_Srv"/>
    <property type="match status" value="1"/>
</dbReference>
<dbReference type="PANTHER" id="PTHR21700">
    <property type="entry name" value="TRANSTHYRETIN-LIKE FAMILY PROTEIN-RELATED"/>
    <property type="match status" value="1"/>
</dbReference>
<comment type="similarity">
    <text evidence="2">Belongs to the nematode transthyretin-like family.</text>
</comment>
<feature type="transmembrane region" description="Helical" evidence="5">
    <location>
        <begin position="474"/>
        <end position="499"/>
    </location>
</feature>
<dbReference type="InterPro" id="IPR019426">
    <property type="entry name" value="7TM_GPCR_serpentine_rcpt_Srv"/>
</dbReference>
<dbReference type="InterPro" id="IPR001534">
    <property type="entry name" value="Transthyretin-like"/>
</dbReference>
<accession>A0ABR1CPU8</accession>
<feature type="transmembrane region" description="Helical" evidence="5">
    <location>
        <begin position="615"/>
        <end position="636"/>
    </location>
</feature>
<keyword evidence="5" id="KW-0812">Transmembrane</keyword>
<evidence type="ECO:0000256" key="4">
    <source>
        <dbReference type="ARBA" id="ARBA00022729"/>
    </source>
</evidence>
<evidence type="ECO:0000313" key="7">
    <source>
        <dbReference type="EMBL" id="KAK6740383.1"/>
    </source>
</evidence>
<comment type="caution">
    <text evidence="7">The sequence shown here is derived from an EMBL/GenBank/DDBJ whole genome shotgun (WGS) entry which is preliminary data.</text>
</comment>
<organism evidence="7 8">
    <name type="scientific">Necator americanus</name>
    <name type="common">Human hookworm</name>
    <dbReference type="NCBI Taxonomy" id="51031"/>
    <lineage>
        <taxon>Eukaryota</taxon>
        <taxon>Metazoa</taxon>
        <taxon>Ecdysozoa</taxon>
        <taxon>Nematoda</taxon>
        <taxon>Chromadorea</taxon>
        <taxon>Rhabditida</taxon>
        <taxon>Rhabditina</taxon>
        <taxon>Rhabditomorpha</taxon>
        <taxon>Strongyloidea</taxon>
        <taxon>Ancylostomatidae</taxon>
        <taxon>Bunostominae</taxon>
        <taxon>Necator</taxon>
    </lineage>
</organism>
<dbReference type="Gene3D" id="1.20.1070.10">
    <property type="entry name" value="Rhodopsin 7-helix transmembrane proteins"/>
    <property type="match status" value="1"/>
</dbReference>
<evidence type="ECO:0000256" key="3">
    <source>
        <dbReference type="ARBA" id="ARBA00022525"/>
    </source>
</evidence>
<evidence type="ECO:0000256" key="2">
    <source>
        <dbReference type="ARBA" id="ARBA00010112"/>
    </source>
</evidence>
<feature type="transmembrane region" description="Helical" evidence="5">
    <location>
        <begin position="557"/>
        <end position="579"/>
    </location>
</feature>
<feature type="chain" id="PRO_5047521485" evidence="6">
    <location>
        <begin position="22"/>
        <end position="789"/>
    </location>
</feature>
<dbReference type="Gene3D" id="2.60.40.3330">
    <property type="match status" value="1"/>
</dbReference>
<dbReference type="EMBL" id="JAVFWL010000003">
    <property type="protein sequence ID" value="KAK6740383.1"/>
    <property type="molecule type" value="Genomic_DNA"/>
</dbReference>
<sequence>MLPLLLLCLVPLAAGLGRTQAVGVRGILICNDKPASDVEVKLYDEDKLSPDELMAAGKTDSRGHFEIKGHAAEFTSIEPKLNIYHDCDDGIKPCQRKLSIHIPDDYISSGEEPKKIFDFGTFQLAGKYAGETRDCLHRVCANTVPPPFICAHSRDHRTLHQFTSVMWFSVVLYAFIAYYVSAELQCPQNTLSFDLEPCDPRRRSQCPSGFTCRKSEDMERRLTDVFLCCETISMTIMDWFMELLLSPQVFPQAPLAGLNSIEMVPLDASTAFPIVHTGDEVVILTYPNYVRAMVQNVEFMLPPPQGGFLHIMTIIDPSTKPFAVFFTFNLPSTGYVRLPVPDMLQGMSGRISYFDNNTALVKQNSYRAQYVVLVYRTNTPVNIGNSNLGISSDQITAGLNFMNGCTDVQCLISSTTLGKELGQPIAGSVFHVTTKQTMFQTVEITTDHLTQAASTLIGQLSIVLDDLSMMTVALIVEFISTILSLLCLPINVMFVYVIMKESLWPRCGEMLGWHQDDVEPSVDYVATPEPLTDCATPVLTVIIVLCKKQHAPFSSSFFRLCIHLSVADIMMTIFATIFFKFPIFGVFPKSFYEENWFTAVYFPVKHKQRWWRSSVITVLMILQWTIPILFIIPLFFTDFTFLIDRSTGSVTFTARDAGFHKVYFVGLAILDGVVINTIVSALYIAIFIRVQTHVVVRKPGELAMRLALSAFTIFISYCTLGIFSVLAAMTRPEDAWMYRTLWFVVNDVLCASNAPVLLALNKPIRSVYMRKIGMESKEIHTKGSLLNNI</sequence>
<feature type="transmembrane region" description="Helical" evidence="5">
    <location>
        <begin position="706"/>
        <end position="729"/>
    </location>
</feature>
<keyword evidence="8" id="KW-1185">Reference proteome</keyword>
<dbReference type="Pfam" id="PF01060">
    <property type="entry name" value="TTR-52"/>
    <property type="match status" value="1"/>
</dbReference>
<feature type="transmembrane region" description="Helical" evidence="5">
    <location>
        <begin position="741"/>
        <end position="760"/>
    </location>
</feature>
<dbReference type="Proteomes" id="UP001303046">
    <property type="component" value="Unassembled WGS sequence"/>
</dbReference>